<feature type="binding site" evidence="14">
    <location>
        <position position="229"/>
    </location>
    <ligand>
        <name>substrate</name>
    </ligand>
</feature>
<keyword evidence="11" id="KW-0961">Cell wall biogenesis/degradation</keyword>
<dbReference type="GO" id="GO:0008360">
    <property type="term" value="P:regulation of cell shape"/>
    <property type="evidence" value="ECO:0007669"/>
    <property type="project" value="UniProtKB-KW"/>
</dbReference>
<dbReference type="GO" id="GO:0009252">
    <property type="term" value="P:peptidoglycan biosynthetic process"/>
    <property type="evidence" value="ECO:0007669"/>
    <property type="project" value="UniProtKB-UniPathway"/>
</dbReference>
<keyword evidence="8" id="KW-0378">Hydrolase</keyword>
<evidence type="ECO:0000256" key="6">
    <source>
        <dbReference type="ARBA" id="ARBA00022670"/>
    </source>
</evidence>
<dbReference type="EC" id="3.4.16.4" evidence="4"/>
<gene>
    <name evidence="17" type="ORF">EDD57_10592</name>
</gene>
<keyword evidence="5 17" id="KW-0121">Carboxypeptidase</keyword>
<evidence type="ECO:0000313" key="18">
    <source>
        <dbReference type="Proteomes" id="UP000294746"/>
    </source>
</evidence>
<dbReference type="GO" id="GO:0071555">
    <property type="term" value="P:cell wall organization"/>
    <property type="evidence" value="ECO:0007669"/>
    <property type="project" value="UniProtKB-KW"/>
</dbReference>
<dbReference type="PRINTS" id="PR00725">
    <property type="entry name" value="DADACBPTASE1"/>
</dbReference>
<dbReference type="InterPro" id="IPR015956">
    <property type="entry name" value="Peniciliin-bd_prot_C_sf"/>
</dbReference>
<keyword evidence="18" id="KW-1185">Reference proteome</keyword>
<dbReference type="InterPro" id="IPR037167">
    <property type="entry name" value="Peptidase_S11_C_sf"/>
</dbReference>
<dbReference type="Proteomes" id="UP000294746">
    <property type="component" value="Unassembled WGS sequence"/>
</dbReference>
<dbReference type="InterPro" id="IPR001967">
    <property type="entry name" value="Peptidase_S11_N"/>
</dbReference>
<evidence type="ECO:0000256" key="12">
    <source>
        <dbReference type="ARBA" id="ARBA00034000"/>
    </source>
</evidence>
<evidence type="ECO:0000256" key="13">
    <source>
        <dbReference type="PIRSR" id="PIRSR618044-1"/>
    </source>
</evidence>
<evidence type="ECO:0000256" key="2">
    <source>
        <dbReference type="ARBA" id="ARBA00004752"/>
    </source>
</evidence>
<dbReference type="SMART" id="SM00936">
    <property type="entry name" value="PBP5_C"/>
    <property type="match status" value="1"/>
</dbReference>
<evidence type="ECO:0000256" key="8">
    <source>
        <dbReference type="ARBA" id="ARBA00022801"/>
    </source>
</evidence>
<feature type="active site" description="Proton acceptor" evidence="13">
    <location>
        <position position="66"/>
    </location>
</feature>
<dbReference type="InterPro" id="IPR012338">
    <property type="entry name" value="Beta-lactam/transpept-like"/>
</dbReference>
<evidence type="ECO:0000256" key="9">
    <source>
        <dbReference type="ARBA" id="ARBA00022960"/>
    </source>
</evidence>
<keyword evidence="6" id="KW-0645">Protease</keyword>
<dbReference type="InterPro" id="IPR018044">
    <property type="entry name" value="Peptidase_S11"/>
</dbReference>
<evidence type="ECO:0000256" key="15">
    <source>
        <dbReference type="RuleBase" id="RU004016"/>
    </source>
</evidence>
<organism evidence="17 18">
    <name type="scientific">Baia soyae</name>
    <dbReference type="NCBI Taxonomy" id="1544746"/>
    <lineage>
        <taxon>Bacteria</taxon>
        <taxon>Bacillati</taxon>
        <taxon>Bacillota</taxon>
        <taxon>Bacilli</taxon>
        <taxon>Bacillales</taxon>
        <taxon>Thermoactinomycetaceae</taxon>
        <taxon>Baia</taxon>
    </lineage>
</organism>
<evidence type="ECO:0000256" key="5">
    <source>
        <dbReference type="ARBA" id="ARBA00022645"/>
    </source>
</evidence>
<protein>
    <recommendedName>
        <fullName evidence="4">serine-type D-Ala-D-Ala carboxypeptidase</fullName>
        <ecNumber evidence="4">3.4.16.4</ecNumber>
    </recommendedName>
</protein>
<evidence type="ECO:0000256" key="4">
    <source>
        <dbReference type="ARBA" id="ARBA00012448"/>
    </source>
</evidence>
<dbReference type="UniPathway" id="UPA00219"/>
<sequence>MLKRISISVFISIFVLSLFVPRAVVHAAELDLAPNAKSAVLMDADTGTVIYEKNSHEKLPPASITKVMTMLLVMESIEQKKLKLTDSVTVSENASSKGGSQIFLEPGESMTVHDLLKGVAIGSANDASVALAEHIGGTEDNFVAMMNKRAVGLGLKDTKFQNPNGLPVADHYSSAYDIALLSRELLKHPEITKYTSLYQDYLRQDSKKPFWLVNTNKLVRFYQGLDGLKTGFTTEARFCLTATAKRDNFRVIAVVLGEPDSKMRNQEISKMLDYSFSQYTNYTFYKKGDFIAKVAVDKGTPEEILIRAHHSMSILMKKGEDPKQYKKVVHFKELKAPIKQGETIGTIDFTNKEGKVVTHLEITSSRDIEEASLWNSIQKVFTDIFK</sequence>
<evidence type="ECO:0000256" key="14">
    <source>
        <dbReference type="PIRSR" id="PIRSR618044-2"/>
    </source>
</evidence>
<keyword evidence="9" id="KW-0133">Cell shape</keyword>
<dbReference type="InterPro" id="IPR012907">
    <property type="entry name" value="Peptidase_S11_C"/>
</dbReference>
<comment type="similarity">
    <text evidence="3 15">Belongs to the peptidase S11 family.</text>
</comment>
<proteinExistence type="inferred from homology"/>
<reference evidence="17 18" key="1">
    <citation type="submission" date="2019-03" db="EMBL/GenBank/DDBJ databases">
        <title>Genomic Encyclopedia of Type Strains, Phase IV (KMG-IV): sequencing the most valuable type-strain genomes for metagenomic binning, comparative biology and taxonomic classification.</title>
        <authorList>
            <person name="Goeker M."/>
        </authorList>
    </citation>
    <scope>NUCLEOTIDE SEQUENCE [LARGE SCALE GENOMIC DNA]</scope>
    <source>
        <strain evidence="17 18">DSM 46831</strain>
    </source>
</reference>
<dbReference type="Gene3D" id="3.40.710.10">
    <property type="entry name" value="DD-peptidase/beta-lactamase superfamily"/>
    <property type="match status" value="1"/>
</dbReference>
<dbReference type="SUPFAM" id="SSF69189">
    <property type="entry name" value="Penicillin-binding protein associated domain"/>
    <property type="match status" value="1"/>
</dbReference>
<accession>A0A4R2SBC0</accession>
<evidence type="ECO:0000256" key="7">
    <source>
        <dbReference type="ARBA" id="ARBA00022729"/>
    </source>
</evidence>
<dbReference type="Pfam" id="PF07943">
    <property type="entry name" value="PBP5_C"/>
    <property type="match status" value="1"/>
</dbReference>
<dbReference type="RefSeq" id="WP_131848000.1">
    <property type="nucleotide sequence ID" value="NZ_SLXV01000005.1"/>
</dbReference>
<comment type="catalytic activity">
    <reaction evidence="12">
        <text>Preferential cleavage: (Ac)2-L-Lys-D-Ala-|-D-Ala. Also transpeptidation of peptidyl-alanyl moieties that are N-acyl substituents of D-alanine.</text>
        <dbReference type="EC" id="3.4.16.4"/>
    </reaction>
</comment>
<name>A0A4R2SBC0_9BACL</name>
<dbReference type="PANTHER" id="PTHR21581">
    <property type="entry name" value="D-ALANYL-D-ALANINE CARBOXYPEPTIDASE"/>
    <property type="match status" value="1"/>
</dbReference>
<dbReference type="Gene3D" id="2.60.410.10">
    <property type="entry name" value="D-Ala-D-Ala carboxypeptidase, C-terminal domain"/>
    <property type="match status" value="1"/>
</dbReference>
<evidence type="ECO:0000256" key="11">
    <source>
        <dbReference type="ARBA" id="ARBA00023316"/>
    </source>
</evidence>
<dbReference type="AlphaFoldDB" id="A0A4R2SBC0"/>
<dbReference type="GO" id="GO:0009002">
    <property type="term" value="F:serine-type D-Ala-D-Ala carboxypeptidase activity"/>
    <property type="evidence" value="ECO:0007669"/>
    <property type="project" value="UniProtKB-EC"/>
</dbReference>
<feature type="active site" description="Acyl-ester intermediate" evidence="13">
    <location>
        <position position="63"/>
    </location>
</feature>
<feature type="domain" description="Peptidase S11 D-Ala-D-Ala carboxypeptidase A C-terminal" evidence="16">
    <location>
        <begin position="279"/>
        <end position="370"/>
    </location>
</feature>
<dbReference type="EMBL" id="SLXV01000005">
    <property type="protein sequence ID" value="TCP69907.1"/>
    <property type="molecule type" value="Genomic_DNA"/>
</dbReference>
<comment type="function">
    <text evidence="1">Removes C-terminal D-alanyl residues from sugar-peptide cell wall precursors.</text>
</comment>
<dbReference type="GO" id="GO:0006508">
    <property type="term" value="P:proteolysis"/>
    <property type="evidence" value="ECO:0007669"/>
    <property type="project" value="UniProtKB-KW"/>
</dbReference>
<keyword evidence="10" id="KW-0573">Peptidoglycan synthesis</keyword>
<comment type="caution">
    <text evidence="17">The sequence shown here is derived from an EMBL/GenBank/DDBJ whole genome shotgun (WGS) entry which is preliminary data.</text>
</comment>
<comment type="pathway">
    <text evidence="2">Cell wall biogenesis; peptidoglycan biosynthesis.</text>
</comment>
<dbReference type="Pfam" id="PF00768">
    <property type="entry name" value="Peptidase_S11"/>
    <property type="match status" value="1"/>
</dbReference>
<evidence type="ECO:0000313" key="17">
    <source>
        <dbReference type="EMBL" id="TCP69907.1"/>
    </source>
</evidence>
<dbReference type="PANTHER" id="PTHR21581:SF6">
    <property type="entry name" value="TRAFFICKING PROTEIN PARTICLE COMPLEX SUBUNIT 12"/>
    <property type="match status" value="1"/>
</dbReference>
<evidence type="ECO:0000259" key="16">
    <source>
        <dbReference type="SMART" id="SM00936"/>
    </source>
</evidence>
<evidence type="ECO:0000256" key="10">
    <source>
        <dbReference type="ARBA" id="ARBA00022984"/>
    </source>
</evidence>
<dbReference type="SUPFAM" id="SSF56601">
    <property type="entry name" value="beta-lactamase/transpeptidase-like"/>
    <property type="match status" value="1"/>
</dbReference>
<evidence type="ECO:0000256" key="1">
    <source>
        <dbReference type="ARBA" id="ARBA00003217"/>
    </source>
</evidence>
<feature type="active site" evidence="13">
    <location>
        <position position="123"/>
    </location>
</feature>
<keyword evidence="7" id="KW-0732">Signal</keyword>
<evidence type="ECO:0000256" key="3">
    <source>
        <dbReference type="ARBA" id="ARBA00007164"/>
    </source>
</evidence>
<dbReference type="OrthoDB" id="9791132at2"/>